<dbReference type="RefSeq" id="XP_006823214.1">
    <property type="nucleotide sequence ID" value="XM_006823151.1"/>
</dbReference>
<dbReference type="Proteomes" id="UP000694865">
    <property type="component" value="Unplaced"/>
</dbReference>
<evidence type="ECO:0000313" key="4">
    <source>
        <dbReference type="Proteomes" id="UP000694865"/>
    </source>
</evidence>
<sequence length="148" mass="17009">MDIIPLFNQHGCNIRPSVGENDSYTLPGEWRHMDRLYSDCIRRDVVENPEILQVRSDDCFVVTYPKSGTMWTLEMTQLVMNDGVTTIPDPTAQHHILPFMEFKVDKKSRDSTLYDGLSMTEKMKSPRLVMSHLPVGKLTKDLFTKGCK</sequence>
<keyword evidence="2" id="KW-0808">Transferase</keyword>
<dbReference type="Gene3D" id="3.40.50.300">
    <property type="entry name" value="P-loop containing nucleotide triphosphate hydrolases"/>
    <property type="match status" value="1"/>
</dbReference>
<gene>
    <name evidence="5" type="primary">LOC102807042</name>
</gene>
<feature type="domain" description="Sulfotransferase" evidence="3">
    <location>
        <begin position="57"/>
        <end position="148"/>
    </location>
</feature>
<proteinExistence type="inferred from homology"/>
<evidence type="ECO:0000256" key="2">
    <source>
        <dbReference type="ARBA" id="ARBA00022679"/>
    </source>
</evidence>
<organism evidence="4 5">
    <name type="scientific">Saccoglossus kowalevskii</name>
    <name type="common">Acorn worm</name>
    <dbReference type="NCBI Taxonomy" id="10224"/>
    <lineage>
        <taxon>Eukaryota</taxon>
        <taxon>Metazoa</taxon>
        <taxon>Hemichordata</taxon>
        <taxon>Enteropneusta</taxon>
        <taxon>Harrimaniidae</taxon>
        <taxon>Saccoglossus</taxon>
    </lineage>
</organism>
<dbReference type="SUPFAM" id="SSF52540">
    <property type="entry name" value="P-loop containing nucleoside triphosphate hydrolases"/>
    <property type="match status" value="1"/>
</dbReference>
<evidence type="ECO:0000259" key="3">
    <source>
        <dbReference type="Pfam" id="PF00685"/>
    </source>
</evidence>
<comment type="similarity">
    <text evidence="1">Belongs to the sulfotransferase 1 family.</text>
</comment>
<evidence type="ECO:0000313" key="5">
    <source>
        <dbReference type="RefSeq" id="XP_006823214.1"/>
    </source>
</evidence>
<reference evidence="5" key="1">
    <citation type="submission" date="2025-08" db="UniProtKB">
        <authorList>
            <consortium name="RefSeq"/>
        </authorList>
    </citation>
    <scope>IDENTIFICATION</scope>
    <source>
        <tissue evidence="5">Testes</tissue>
    </source>
</reference>
<dbReference type="InterPro" id="IPR027417">
    <property type="entry name" value="P-loop_NTPase"/>
</dbReference>
<accession>A0ABM0MT73</accession>
<dbReference type="InterPro" id="IPR000863">
    <property type="entry name" value="Sulfotransferase_dom"/>
</dbReference>
<feature type="non-terminal residue" evidence="5">
    <location>
        <position position="148"/>
    </location>
</feature>
<name>A0ABM0MT73_SACKO</name>
<protein>
    <submittedName>
        <fullName evidence="5">Sulfotransferase 1C4-like</fullName>
    </submittedName>
</protein>
<dbReference type="PANTHER" id="PTHR11783">
    <property type="entry name" value="SULFOTRANSFERASE SULT"/>
    <property type="match status" value="1"/>
</dbReference>
<evidence type="ECO:0000256" key="1">
    <source>
        <dbReference type="ARBA" id="ARBA00005771"/>
    </source>
</evidence>
<keyword evidence="4" id="KW-1185">Reference proteome</keyword>
<dbReference type="GeneID" id="102807042"/>
<dbReference type="Pfam" id="PF00685">
    <property type="entry name" value="Sulfotransfer_1"/>
    <property type="match status" value="1"/>
</dbReference>